<keyword evidence="3" id="KW-1185">Reference proteome</keyword>
<evidence type="ECO:0000313" key="2">
    <source>
        <dbReference type="EMBL" id="CAG8743641.1"/>
    </source>
</evidence>
<sequence>NELYKQYDNIKLDQSNPTPLSPTSSQQRKKKSLFDAFTSPK</sequence>
<comment type="caution">
    <text evidence="2">The sequence shown here is derived from an EMBL/GenBank/DDBJ whole genome shotgun (WGS) entry which is preliminary data.</text>
</comment>
<gene>
    <name evidence="2" type="ORF">FMOSSE_LOCUS16286</name>
</gene>
<feature type="region of interest" description="Disordered" evidence="1">
    <location>
        <begin position="1"/>
        <end position="41"/>
    </location>
</feature>
<reference evidence="2" key="1">
    <citation type="submission" date="2021-06" db="EMBL/GenBank/DDBJ databases">
        <authorList>
            <person name="Kallberg Y."/>
            <person name="Tangrot J."/>
            <person name="Rosling A."/>
        </authorList>
    </citation>
    <scope>NUCLEOTIDE SEQUENCE</scope>
    <source>
        <strain evidence="2">87-6 pot B 2015</strain>
    </source>
</reference>
<evidence type="ECO:0000313" key="3">
    <source>
        <dbReference type="Proteomes" id="UP000789375"/>
    </source>
</evidence>
<dbReference type="AlphaFoldDB" id="A0A9N9IML5"/>
<accession>A0A9N9IML5</accession>
<name>A0A9N9IML5_FUNMO</name>
<feature type="non-terminal residue" evidence="2">
    <location>
        <position position="1"/>
    </location>
</feature>
<dbReference type="Proteomes" id="UP000789375">
    <property type="component" value="Unassembled WGS sequence"/>
</dbReference>
<feature type="non-terminal residue" evidence="2">
    <location>
        <position position="41"/>
    </location>
</feature>
<proteinExistence type="predicted"/>
<protein>
    <submittedName>
        <fullName evidence="2">14147_t:CDS:1</fullName>
    </submittedName>
</protein>
<evidence type="ECO:0000256" key="1">
    <source>
        <dbReference type="SAM" id="MobiDB-lite"/>
    </source>
</evidence>
<feature type="compositionally biased region" description="Polar residues" evidence="1">
    <location>
        <begin position="12"/>
        <end position="26"/>
    </location>
</feature>
<dbReference type="EMBL" id="CAJVPP010021833">
    <property type="protein sequence ID" value="CAG8743641.1"/>
    <property type="molecule type" value="Genomic_DNA"/>
</dbReference>
<organism evidence="2 3">
    <name type="scientific">Funneliformis mosseae</name>
    <name type="common">Endomycorrhizal fungus</name>
    <name type="synonym">Glomus mosseae</name>
    <dbReference type="NCBI Taxonomy" id="27381"/>
    <lineage>
        <taxon>Eukaryota</taxon>
        <taxon>Fungi</taxon>
        <taxon>Fungi incertae sedis</taxon>
        <taxon>Mucoromycota</taxon>
        <taxon>Glomeromycotina</taxon>
        <taxon>Glomeromycetes</taxon>
        <taxon>Glomerales</taxon>
        <taxon>Glomeraceae</taxon>
        <taxon>Funneliformis</taxon>
    </lineage>
</organism>